<evidence type="ECO:0000256" key="3">
    <source>
        <dbReference type="ARBA" id="ARBA00023125"/>
    </source>
</evidence>
<feature type="compositionally biased region" description="Polar residues" evidence="6">
    <location>
        <begin position="7"/>
        <end position="19"/>
    </location>
</feature>
<dbReference type="EMBL" id="JACBKZ010000001">
    <property type="protein sequence ID" value="KAF5959210.1"/>
    <property type="molecule type" value="Genomic_DNA"/>
</dbReference>
<keyword evidence="5" id="KW-0539">Nucleus</keyword>
<dbReference type="InterPro" id="IPR011598">
    <property type="entry name" value="bHLH_dom"/>
</dbReference>
<gene>
    <name evidence="8" type="ORF">HYC85_000419</name>
</gene>
<dbReference type="GO" id="GO:0046983">
    <property type="term" value="F:protein dimerization activity"/>
    <property type="evidence" value="ECO:0007669"/>
    <property type="project" value="InterPro"/>
</dbReference>
<proteinExistence type="predicted"/>
<feature type="compositionally biased region" description="Polar residues" evidence="6">
    <location>
        <begin position="76"/>
        <end position="86"/>
    </location>
</feature>
<dbReference type="GO" id="GO:0005634">
    <property type="term" value="C:nucleus"/>
    <property type="evidence" value="ECO:0007669"/>
    <property type="project" value="UniProtKB-SubCell"/>
</dbReference>
<reference evidence="9" key="1">
    <citation type="journal article" date="2020" name="Nat. Commun.">
        <title>Genome assembly of wild tea tree DASZ reveals pedigree and selection history of tea varieties.</title>
        <authorList>
            <person name="Zhang W."/>
            <person name="Zhang Y."/>
            <person name="Qiu H."/>
            <person name="Guo Y."/>
            <person name="Wan H."/>
            <person name="Zhang X."/>
            <person name="Scossa F."/>
            <person name="Alseekh S."/>
            <person name="Zhang Q."/>
            <person name="Wang P."/>
            <person name="Xu L."/>
            <person name="Schmidt M.H."/>
            <person name="Jia X."/>
            <person name="Li D."/>
            <person name="Zhu A."/>
            <person name="Guo F."/>
            <person name="Chen W."/>
            <person name="Ni D."/>
            <person name="Usadel B."/>
            <person name="Fernie A.R."/>
            <person name="Wen W."/>
        </authorList>
    </citation>
    <scope>NUCLEOTIDE SEQUENCE [LARGE SCALE GENOMIC DNA]</scope>
    <source>
        <strain evidence="9">cv. G240</strain>
    </source>
</reference>
<evidence type="ECO:0000313" key="9">
    <source>
        <dbReference type="Proteomes" id="UP000593564"/>
    </source>
</evidence>
<feature type="compositionally biased region" description="Basic and acidic residues" evidence="6">
    <location>
        <begin position="101"/>
        <end position="123"/>
    </location>
</feature>
<dbReference type="InterPro" id="IPR036638">
    <property type="entry name" value="HLH_DNA-bd_sf"/>
</dbReference>
<keyword evidence="2" id="KW-0805">Transcription regulation</keyword>
<dbReference type="PANTHER" id="PTHR45855:SF23">
    <property type="entry name" value="TRANSCRIPTION FACTOR MEE8-RELATED"/>
    <property type="match status" value="1"/>
</dbReference>
<feature type="compositionally biased region" description="Low complexity" evidence="6">
    <location>
        <begin position="87"/>
        <end position="100"/>
    </location>
</feature>
<evidence type="ECO:0000313" key="8">
    <source>
        <dbReference type="EMBL" id="KAF5959210.1"/>
    </source>
</evidence>
<accession>A0A7J7I2F9</accession>
<feature type="region of interest" description="Disordered" evidence="6">
    <location>
        <begin position="76"/>
        <end position="170"/>
    </location>
</feature>
<dbReference type="PROSITE" id="PS50888">
    <property type="entry name" value="BHLH"/>
    <property type="match status" value="1"/>
</dbReference>
<dbReference type="InterPro" id="IPR031066">
    <property type="entry name" value="bHLH_ALC-like_plant"/>
</dbReference>
<dbReference type="GO" id="GO:0003677">
    <property type="term" value="F:DNA binding"/>
    <property type="evidence" value="ECO:0007669"/>
    <property type="project" value="UniProtKB-KW"/>
</dbReference>
<sequence length="170" mass="18163">MVGSATPVGSCSGANTFENNGGDCGGGVMKRARVAARVPVAAVEWSSRDNSVSGGSVSRQLTTIDTGERELDVCGFTSTSMGSPENTSSAKQCTKATTTTADDHDSVCHSRPQREAGDEEDKRKAARKSSISTKRSRAAAIHNQSERKRRDKINQRMRTLQKMVPNSSKV</sequence>
<evidence type="ECO:0000256" key="2">
    <source>
        <dbReference type="ARBA" id="ARBA00023015"/>
    </source>
</evidence>
<evidence type="ECO:0000256" key="5">
    <source>
        <dbReference type="ARBA" id="ARBA00023242"/>
    </source>
</evidence>
<feature type="compositionally biased region" description="Basic and acidic residues" evidence="6">
    <location>
        <begin position="144"/>
        <end position="154"/>
    </location>
</feature>
<dbReference type="SUPFAM" id="SSF47459">
    <property type="entry name" value="HLH, helix-loop-helix DNA-binding domain"/>
    <property type="match status" value="1"/>
</dbReference>
<dbReference type="PANTHER" id="PTHR45855">
    <property type="entry name" value="TRANSCRIPTION FACTOR PIF1-RELATED"/>
    <property type="match status" value="1"/>
</dbReference>
<feature type="compositionally biased region" description="Polar residues" evidence="6">
    <location>
        <begin position="48"/>
        <end position="64"/>
    </location>
</feature>
<dbReference type="Pfam" id="PF00010">
    <property type="entry name" value="HLH"/>
    <property type="match status" value="1"/>
</dbReference>
<keyword evidence="9" id="KW-1185">Reference proteome</keyword>
<protein>
    <recommendedName>
        <fullName evidence="7">BHLH domain-containing protein</fullName>
    </recommendedName>
</protein>
<name>A0A7J7I2F9_CAMSI</name>
<keyword evidence="3" id="KW-0238">DNA-binding</keyword>
<dbReference type="Proteomes" id="UP000593564">
    <property type="component" value="Unassembled WGS sequence"/>
</dbReference>
<evidence type="ECO:0000256" key="6">
    <source>
        <dbReference type="SAM" id="MobiDB-lite"/>
    </source>
</evidence>
<keyword evidence="4" id="KW-0804">Transcription</keyword>
<organism evidence="8 9">
    <name type="scientific">Camellia sinensis</name>
    <name type="common">Tea plant</name>
    <name type="synonym">Thea sinensis</name>
    <dbReference type="NCBI Taxonomy" id="4442"/>
    <lineage>
        <taxon>Eukaryota</taxon>
        <taxon>Viridiplantae</taxon>
        <taxon>Streptophyta</taxon>
        <taxon>Embryophyta</taxon>
        <taxon>Tracheophyta</taxon>
        <taxon>Spermatophyta</taxon>
        <taxon>Magnoliopsida</taxon>
        <taxon>eudicotyledons</taxon>
        <taxon>Gunneridae</taxon>
        <taxon>Pentapetalae</taxon>
        <taxon>asterids</taxon>
        <taxon>Ericales</taxon>
        <taxon>Theaceae</taxon>
        <taxon>Camellia</taxon>
    </lineage>
</organism>
<reference evidence="8 9" key="2">
    <citation type="submission" date="2020-07" db="EMBL/GenBank/DDBJ databases">
        <title>Genome assembly of wild tea tree DASZ reveals pedigree and selection history of tea varieties.</title>
        <authorList>
            <person name="Zhang W."/>
        </authorList>
    </citation>
    <scope>NUCLEOTIDE SEQUENCE [LARGE SCALE GENOMIC DNA]</scope>
    <source>
        <strain evidence="9">cv. G240</strain>
        <tissue evidence="8">Leaf</tissue>
    </source>
</reference>
<comment type="caution">
    <text evidence="8">The sequence shown here is derived from an EMBL/GenBank/DDBJ whole genome shotgun (WGS) entry which is preliminary data.</text>
</comment>
<comment type="subcellular location">
    <subcellularLocation>
        <location evidence="1">Nucleus</location>
    </subcellularLocation>
</comment>
<feature type="region of interest" description="Disordered" evidence="6">
    <location>
        <begin position="1"/>
        <end position="26"/>
    </location>
</feature>
<evidence type="ECO:0000256" key="4">
    <source>
        <dbReference type="ARBA" id="ARBA00023163"/>
    </source>
</evidence>
<dbReference type="Gene3D" id="4.10.280.10">
    <property type="entry name" value="Helix-loop-helix DNA-binding domain"/>
    <property type="match status" value="1"/>
</dbReference>
<evidence type="ECO:0000256" key="1">
    <source>
        <dbReference type="ARBA" id="ARBA00004123"/>
    </source>
</evidence>
<feature type="domain" description="BHLH" evidence="7">
    <location>
        <begin position="137"/>
        <end position="170"/>
    </location>
</feature>
<feature type="region of interest" description="Disordered" evidence="6">
    <location>
        <begin position="44"/>
        <end position="64"/>
    </location>
</feature>
<dbReference type="AlphaFoldDB" id="A0A7J7I2F9"/>
<evidence type="ECO:0000259" key="7">
    <source>
        <dbReference type="PROSITE" id="PS50888"/>
    </source>
</evidence>